<keyword evidence="4" id="KW-1185">Reference proteome</keyword>
<feature type="region of interest" description="Disordered" evidence="1">
    <location>
        <begin position="139"/>
        <end position="183"/>
    </location>
</feature>
<evidence type="ECO:0000313" key="4">
    <source>
        <dbReference type="Proteomes" id="UP001157006"/>
    </source>
</evidence>
<sequence>MESLKPNAIRTHFAAISKTIRIFELCILLLLLSWTLTRLPLAVSISADFLRKLAANPLFIFAVSNAIIAALLAQSGRFSGGNTDDNAGAGKLYREFMNSRDHQPPSPEVETPLVAAVATVSTEVKCQDKEVISETVPAPLVPDQEGGSGSDFANFRRSQSEKWKGEAGKMQRRKQLRRSETEKLRETVKENLYPQDKLSNEEFQRAIDAFIAKQMRFLREDSSAIVVRKTS</sequence>
<feature type="compositionally biased region" description="Basic and acidic residues" evidence="1">
    <location>
        <begin position="158"/>
        <end position="169"/>
    </location>
</feature>
<dbReference type="PANTHER" id="PTHR33640:SF3">
    <property type="entry name" value="DUF4408 DOMAIN-CONTAINING PROTEIN"/>
    <property type="match status" value="1"/>
</dbReference>
<protein>
    <recommendedName>
        <fullName evidence="5">DUF4408 domain-containing protein</fullName>
    </recommendedName>
</protein>
<evidence type="ECO:0008006" key="5">
    <source>
        <dbReference type="Google" id="ProtNLM"/>
    </source>
</evidence>
<reference evidence="3 4" key="1">
    <citation type="submission" date="2023-01" db="EMBL/GenBank/DDBJ databases">
        <authorList>
            <person name="Kreplak J."/>
        </authorList>
    </citation>
    <scope>NUCLEOTIDE SEQUENCE [LARGE SCALE GENOMIC DNA]</scope>
</reference>
<name>A0AAV1AEP1_VICFA</name>
<evidence type="ECO:0000256" key="2">
    <source>
        <dbReference type="SAM" id="Phobius"/>
    </source>
</evidence>
<proteinExistence type="predicted"/>
<gene>
    <name evidence="3" type="ORF">VFH_IV117440</name>
</gene>
<feature type="transmembrane region" description="Helical" evidence="2">
    <location>
        <begin position="54"/>
        <end position="73"/>
    </location>
</feature>
<dbReference type="PANTHER" id="PTHR33640">
    <property type="entry name" value="TRANSMEMBRANE PROTEIN"/>
    <property type="match status" value="1"/>
</dbReference>
<keyword evidence="2" id="KW-1133">Transmembrane helix</keyword>
<organism evidence="3 4">
    <name type="scientific">Vicia faba</name>
    <name type="common">Broad bean</name>
    <name type="synonym">Faba vulgaris</name>
    <dbReference type="NCBI Taxonomy" id="3906"/>
    <lineage>
        <taxon>Eukaryota</taxon>
        <taxon>Viridiplantae</taxon>
        <taxon>Streptophyta</taxon>
        <taxon>Embryophyta</taxon>
        <taxon>Tracheophyta</taxon>
        <taxon>Spermatophyta</taxon>
        <taxon>Magnoliopsida</taxon>
        <taxon>eudicotyledons</taxon>
        <taxon>Gunneridae</taxon>
        <taxon>Pentapetalae</taxon>
        <taxon>rosids</taxon>
        <taxon>fabids</taxon>
        <taxon>Fabales</taxon>
        <taxon>Fabaceae</taxon>
        <taxon>Papilionoideae</taxon>
        <taxon>50 kb inversion clade</taxon>
        <taxon>NPAAA clade</taxon>
        <taxon>Hologalegina</taxon>
        <taxon>IRL clade</taxon>
        <taxon>Fabeae</taxon>
        <taxon>Vicia</taxon>
    </lineage>
</organism>
<evidence type="ECO:0000313" key="3">
    <source>
        <dbReference type="EMBL" id="CAI8609110.1"/>
    </source>
</evidence>
<keyword evidence="2" id="KW-0472">Membrane</keyword>
<dbReference type="EMBL" id="OX451739">
    <property type="protein sequence ID" value="CAI8609110.1"/>
    <property type="molecule type" value="Genomic_DNA"/>
</dbReference>
<accession>A0AAV1AEP1</accession>
<evidence type="ECO:0000256" key="1">
    <source>
        <dbReference type="SAM" id="MobiDB-lite"/>
    </source>
</evidence>
<keyword evidence="2" id="KW-0812">Transmembrane</keyword>
<dbReference type="Proteomes" id="UP001157006">
    <property type="component" value="Chromosome 4"/>
</dbReference>
<dbReference type="AlphaFoldDB" id="A0AAV1AEP1"/>